<dbReference type="RefSeq" id="WP_011878589.1">
    <property type="nucleotide sequence ID" value="NC_009253.1"/>
</dbReference>
<dbReference type="Pfam" id="PF01520">
    <property type="entry name" value="Amidase_3"/>
    <property type="match status" value="1"/>
</dbReference>
<evidence type="ECO:0000313" key="3">
    <source>
        <dbReference type="EMBL" id="ABO50791.1"/>
    </source>
</evidence>
<dbReference type="EC" id="3.5.1.28" evidence="3"/>
<dbReference type="GO" id="GO:0008745">
    <property type="term" value="F:N-acetylmuramoyl-L-alanine amidase activity"/>
    <property type="evidence" value="ECO:0007669"/>
    <property type="project" value="UniProtKB-EC"/>
</dbReference>
<dbReference type="Gene3D" id="3.40.630.40">
    <property type="entry name" value="Zn-dependent exopeptidases"/>
    <property type="match status" value="1"/>
</dbReference>
<dbReference type="STRING" id="349161.Dred_2281"/>
<dbReference type="OrthoDB" id="9772024at2"/>
<gene>
    <name evidence="3" type="ordered locus">Dred_2281</name>
</gene>
<dbReference type="AlphaFoldDB" id="A4J6T8"/>
<dbReference type="PANTHER" id="PTHR30404:SF0">
    <property type="entry name" value="N-ACETYLMURAMOYL-L-ALANINE AMIDASE AMIC"/>
    <property type="match status" value="1"/>
</dbReference>
<dbReference type="InterPro" id="IPR050695">
    <property type="entry name" value="N-acetylmuramoyl_amidase_3"/>
</dbReference>
<dbReference type="GO" id="GO:0009253">
    <property type="term" value="P:peptidoglycan catabolic process"/>
    <property type="evidence" value="ECO:0007669"/>
    <property type="project" value="InterPro"/>
</dbReference>
<proteinExistence type="predicted"/>
<evidence type="ECO:0000256" key="1">
    <source>
        <dbReference type="ARBA" id="ARBA00022801"/>
    </source>
</evidence>
<dbReference type="KEGG" id="drm:Dred_2281"/>
<accession>A4J6T8</accession>
<dbReference type="PANTHER" id="PTHR30404">
    <property type="entry name" value="N-ACETYLMURAMOYL-L-ALANINE AMIDASE"/>
    <property type="match status" value="1"/>
</dbReference>
<feature type="domain" description="MurNAc-LAA" evidence="2">
    <location>
        <begin position="64"/>
        <end position="176"/>
    </location>
</feature>
<keyword evidence="1 3" id="KW-0378">Hydrolase</keyword>
<keyword evidence="4" id="KW-1185">Reference proteome</keyword>
<reference evidence="3 4" key="1">
    <citation type="submission" date="2007-03" db="EMBL/GenBank/DDBJ databases">
        <title>Complete sequence of Desulfotomaculum reducens MI-1.</title>
        <authorList>
            <consortium name="US DOE Joint Genome Institute"/>
            <person name="Copeland A."/>
            <person name="Lucas S."/>
            <person name="Lapidus A."/>
            <person name="Barry K."/>
            <person name="Detter J.C."/>
            <person name="Glavina del Rio T."/>
            <person name="Hammon N."/>
            <person name="Israni S."/>
            <person name="Dalin E."/>
            <person name="Tice H."/>
            <person name="Pitluck S."/>
            <person name="Sims D."/>
            <person name="Brettin T."/>
            <person name="Bruce D."/>
            <person name="Han C."/>
            <person name="Tapia R."/>
            <person name="Schmutz J."/>
            <person name="Larimer F."/>
            <person name="Land M."/>
            <person name="Hauser L."/>
            <person name="Kyrpides N."/>
            <person name="Kim E."/>
            <person name="Tebo B.M."/>
            <person name="Richardson P."/>
        </authorList>
    </citation>
    <scope>NUCLEOTIDE SEQUENCE [LARGE SCALE GENOMIC DNA]</scope>
    <source>
        <strain evidence="3 4">MI-1</strain>
    </source>
</reference>
<dbReference type="eggNOG" id="COG0860">
    <property type="taxonomic scope" value="Bacteria"/>
</dbReference>
<dbReference type="CDD" id="cd02696">
    <property type="entry name" value="MurNAc-LAA"/>
    <property type="match status" value="1"/>
</dbReference>
<dbReference type="EMBL" id="CP000612">
    <property type="protein sequence ID" value="ABO50791.1"/>
    <property type="molecule type" value="Genomic_DNA"/>
</dbReference>
<evidence type="ECO:0000259" key="2">
    <source>
        <dbReference type="SMART" id="SM00646"/>
    </source>
</evidence>
<evidence type="ECO:0000313" key="4">
    <source>
        <dbReference type="Proteomes" id="UP000001556"/>
    </source>
</evidence>
<dbReference type="SUPFAM" id="SSF53187">
    <property type="entry name" value="Zn-dependent exopeptidases"/>
    <property type="match status" value="1"/>
</dbReference>
<dbReference type="SMART" id="SM00646">
    <property type="entry name" value="Ami_3"/>
    <property type="match status" value="1"/>
</dbReference>
<sequence>MTRKIICLDPGHGGQDPGALGNGLQEKDITLEIAKKIIQRLAAYDVTVKSTRDSDTFVSLSQRAAYANNVNADYFVSIHINAGGGTGFESFIYNGEVSSTTIKTRQVLHDTIMADMQKYYMIDRGKKAANFAVIRETNMPAILTENLFIDNPKDASLLKNTDFINDLSTAITHGLVKGLNLTPLTIIPNPTPAPLPTKPPVTPQPPVWNPQAEIQQLIDTGLLANNHPADEHITWGEFATVINRLLYIIKNKS</sequence>
<organism evidence="3 4">
    <name type="scientific">Desulforamulus reducens (strain ATCC BAA-1160 / DSM 100696 / MI-1)</name>
    <name type="common">Desulfotomaculum reducens</name>
    <dbReference type="NCBI Taxonomy" id="349161"/>
    <lineage>
        <taxon>Bacteria</taxon>
        <taxon>Bacillati</taxon>
        <taxon>Bacillota</taxon>
        <taxon>Clostridia</taxon>
        <taxon>Eubacteriales</taxon>
        <taxon>Peptococcaceae</taxon>
        <taxon>Desulforamulus</taxon>
    </lineage>
</organism>
<protein>
    <submittedName>
        <fullName evidence="3">N-acetylmuramoyl-L-alanine amidase</fullName>
        <ecNumber evidence="3">3.5.1.28</ecNumber>
    </submittedName>
</protein>
<dbReference type="InterPro" id="IPR002508">
    <property type="entry name" value="MurNAc-LAA_cat"/>
</dbReference>
<name>A4J6T8_DESRM</name>
<dbReference type="HOGENOM" id="CLU_014322_9_1_9"/>
<dbReference type="Proteomes" id="UP000001556">
    <property type="component" value="Chromosome"/>
</dbReference>